<dbReference type="PANTHER" id="PTHR11877:SF46">
    <property type="entry name" value="TYPE III POLYKETIDE SYNTHASE A"/>
    <property type="match status" value="1"/>
</dbReference>
<dbReference type="Proteomes" id="UP000584670">
    <property type="component" value="Unassembled WGS sequence"/>
</dbReference>
<organism evidence="4 5">
    <name type="scientific">Streptomyces cupreus</name>
    <dbReference type="NCBI Taxonomy" id="2759956"/>
    <lineage>
        <taxon>Bacteria</taxon>
        <taxon>Bacillati</taxon>
        <taxon>Actinomycetota</taxon>
        <taxon>Actinomycetes</taxon>
        <taxon>Kitasatosporales</taxon>
        <taxon>Streptomycetaceae</taxon>
        <taxon>Streptomyces</taxon>
    </lineage>
</organism>
<feature type="domain" description="Chalcone/stilbene synthase N-terminal" evidence="3">
    <location>
        <begin position="9"/>
        <end position="198"/>
    </location>
</feature>
<dbReference type="PANTHER" id="PTHR11877">
    <property type="entry name" value="HYDROXYMETHYLGLUTARYL-COA SYNTHASE"/>
    <property type="match status" value="1"/>
</dbReference>
<feature type="active site" description="Acyl-thioester intermediate" evidence="2">
    <location>
        <position position="139"/>
    </location>
</feature>
<evidence type="ECO:0000256" key="1">
    <source>
        <dbReference type="ARBA" id="ARBA00022679"/>
    </source>
</evidence>
<evidence type="ECO:0000256" key="2">
    <source>
        <dbReference type="PIRSR" id="PIRSR000451-1"/>
    </source>
</evidence>
<dbReference type="Gene3D" id="3.40.47.10">
    <property type="match status" value="2"/>
</dbReference>
<evidence type="ECO:0000313" key="5">
    <source>
        <dbReference type="Proteomes" id="UP000584670"/>
    </source>
</evidence>
<evidence type="ECO:0000313" key="4">
    <source>
        <dbReference type="EMBL" id="MBC2905235.1"/>
    </source>
</evidence>
<dbReference type="PIRSF" id="PIRSF000451">
    <property type="entry name" value="PKS_III"/>
    <property type="match status" value="1"/>
</dbReference>
<accession>A0A7X1J6T7</accession>
<name>A0A7X1J6T7_9ACTN</name>
<proteinExistence type="predicted"/>
<dbReference type="InterPro" id="IPR011141">
    <property type="entry name" value="Polyketide_synthase_type-III"/>
</dbReference>
<dbReference type="InterPro" id="IPR001099">
    <property type="entry name" value="Chalcone/stilbene_synt_N"/>
</dbReference>
<comment type="caution">
    <text evidence="4">The sequence shown here is derived from an EMBL/GenBank/DDBJ whole genome shotgun (WGS) entry which is preliminary data.</text>
</comment>
<reference evidence="4 5" key="1">
    <citation type="submission" date="2020-08" db="EMBL/GenBank/DDBJ databases">
        <title>Streptomyces sp. PSKA01 genome sequencing and assembly.</title>
        <authorList>
            <person name="Mandal S."/>
            <person name="Maiti P.K."/>
            <person name="Das P."/>
        </authorList>
    </citation>
    <scope>NUCLEOTIDE SEQUENCE [LARGE SCALE GENOMIC DNA]</scope>
    <source>
        <strain evidence="4 5">PSKA01</strain>
    </source>
</reference>
<dbReference type="Pfam" id="PF00195">
    <property type="entry name" value="Chal_sti_synt_N"/>
    <property type="match status" value="1"/>
</dbReference>
<dbReference type="EMBL" id="JACMSF010000034">
    <property type="protein sequence ID" value="MBC2905235.1"/>
    <property type="molecule type" value="Genomic_DNA"/>
</dbReference>
<keyword evidence="1" id="KW-0808">Transferase</keyword>
<dbReference type="GO" id="GO:0016747">
    <property type="term" value="F:acyltransferase activity, transferring groups other than amino-acyl groups"/>
    <property type="evidence" value="ECO:0007669"/>
    <property type="project" value="InterPro"/>
</dbReference>
<sequence length="353" mass="38190">MPVVIAPAVALPVHQVSTDEVLERMAQLYPDHPKLARAFEVIRATTVRTRWFTRPLSEQFRNGGSVRERTREHLRDCLELAERAARATLREAGLEPEQVSALMVSSATGHTMPGLDIMLMERLGIAPGARRVPVTQMGCGGGAFAISMAAELVMARPESNVLVVCADALSHYLHERDNGMDGMIFKGLVGDAAGACVVRDRSTGRHMEIVNSWNCLEVSARDVVGTYMDNEGLHMYNSPAVTDAIRGLMPGLKEWLKSTAPAGEDGKLEFAVSHTGSPRVLERFAEGLECSPEIFGPARDSLRDLGNLGSASLLDTLERTFAKPPASGARGVVFGVGPGIFLTAMQAIWRDDV</sequence>
<keyword evidence="5" id="KW-1185">Reference proteome</keyword>
<dbReference type="GO" id="GO:0030639">
    <property type="term" value="P:polyketide biosynthetic process"/>
    <property type="evidence" value="ECO:0007669"/>
    <property type="project" value="TreeGrafter"/>
</dbReference>
<dbReference type="InterPro" id="IPR016039">
    <property type="entry name" value="Thiolase-like"/>
</dbReference>
<dbReference type="AlphaFoldDB" id="A0A7X1J6T7"/>
<gene>
    <name evidence="4" type="ORF">H4N64_27370</name>
</gene>
<dbReference type="RefSeq" id="WP_186285093.1">
    <property type="nucleotide sequence ID" value="NZ_JACMSF010000034.1"/>
</dbReference>
<evidence type="ECO:0000259" key="3">
    <source>
        <dbReference type="Pfam" id="PF00195"/>
    </source>
</evidence>
<protein>
    <recommendedName>
        <fullName evidence="3">Chalcone/stilbene synthase N-terminal domain-containing protein</fullName>
    </recommendedName>
</protein>
<dbReference type="SUPFAM" id="SSF53901">
    <property type="entry name" value="Thiolase-like"/>
    <property type="match status" value="2"/>
</dbReference>